<evidence type="ECO:0000313" key="1">
    <source>
        <dbReference type="EMBL" id="MCS5732536.1"/>
    </source>
</evidence>
<evidence type="ECO:0008006" key="3">
    <source>
        <dbReference type="Google" id="ProtNLM"/>
    </source>
</evidence>
<organism evidence="1 2">
    <name type="scientific">Herbiconiux daphne</name>
    <dbReference type="NCBI Taxonomy" id="2970914"/>
    <lineage>
        <taxon>Bacteria</taxon>
        <taxon>Bacillati</taxon>
        <taxon>Actinomycetota</taxon>
        <taxon>Actinomycetes</taxon>
        <taxon>Micrococcales</taxon>
        <taxon>Microbacteriaceae</taxon>
        <taxon>Herbiconiux</taxon>
    </lineage>
</organism>
<gene>
    <name evidence="1" type="ORF">N1032_02120</name>
</gene>
<dbReference type="RefSeq" id="WP_259537166.1">
    <property type="nucleotide sequence ID" value="NZ_JANLCJ010000001.1"/>
</dbReference>
<evidence type="ECO:0000313" key="2">
    <source>
        <dbReference type="Proteomes" id="UP001165586"/>
    </source>
</evidence>
<protein>
    <recommendedName>
        <fullName evidence="3">Hydroxymethylpyrimidine pyrophosphatase-like HAD family hydrolase</fullName>
    </recommendedName>
</protein>
<proteinExistence type="predicted"/>
<reference evidence="1" key="1">
    <citation type="submission" date="2022-08" db="EMBL/GenBank/DDBJ databases">
        <authorList>
            <person name="Deng Y."/>
            <person name="Han X.-F."/>
            <person name="Zhang Y.-Q."/>
        </authorList>
    </citation>
    <scope>NUCLEOTIDE SEQUENCE</scope>
    <source>
        <strain evidence="1">CPCC 203386</strain>
    </source>
</reference>
<name>A0ABT2H025_9MICO</name>
<dbReference type="EMBL" id="JANLCJ010000001">
    <property type="protein sequence ID" value="MCS5732536.1"/>
    <property type="molecule type" value="Genomic_DNA"/>
</dbReference>
<keyword evidence="2" id="KW-1185">Reference proteome</keyword>
<sequence length="301" mass="32594">MTSDLPDLGLLLDVDGPIASPLTRSIAIPSIAEDLVTLANAGVPIVFNTGRSDQFLQGEVVGPLVDGGLSPEARVFGVCEKGAVWFRITPAGVGDLSIDETLLVPASLTAAIDELVTARFTDSMFFDRTKRTMVSVEQRTDVASDDYLAIQPVFDRAVLDLCRTFDIGVVWRTDEQPASDGRVLLRIDPSIISTDIESVRVGKDLGAERALALVAATGHVPRTWRTVGDSRSDYAMAEWLHTERYDVAHLDVRPAEGVPVTRYPVLTADPDVTNDAAGAVFLRRWTQHIVDGSPLPADLPY</sequence>
<dbReference type="Proteomes" id="UP001165586">
    <property type="component" value="Unassembled WGS sequence"/>
</dbReference>
<accession>A0ABT2H025</accession>
<comment type="caution">
    <text evidence="1">The sequence shown here is derived from an EMBL/GenBank/DDBJ whole genome shotgun (WGS) entry which is preliminary data.</text>
</comment>